<proteinExistence type="predicted"/>
<dbReference type="SUPFAM" id="SSF54826">
    <property type="entry name" value="Enolase N-terminal domain-like"/>
    <property type="match status" value="1"/>
</dbReference>
<dbReference type="SMART" id="SM00922">
    <property type="entry name" value="MR_MLE"/>
    <property type="match status" value="1"/>
</dbReference>
<feature type="domain" description="Mandelate racemase/muconate lactonizing enzyme C-terminal" evidence="2">
    <location>
        <begin position="143"/>
        <end position="239"/>
    </location>
</feature>
<dbReference type="PANTHER" id="PTHR48073:SF2">
    <property type="entry name" value="O-SUCCINYLBENZOATE SYNTHASE"/>
    <property type="match status" value="1"/>
</dbReference>
<dbReference type="RefSeq" id="WP_199484057.1">
    <property type="nucleotide sequence ID" value="NZ_BALE01000013.1"/>
</dbReference>
<dbReference type="GO" id="GO:0000287">
    <property type="term" value="F:magnesium ion binding"/>
    <property type="evidence" value="ECO:0007669"/>
    <property type="project" value="UniProtKB-ARBA"/>
</dbReference>
<dbReference type="SFLD" id="SFLDS00001">
    <property type="entry name" value="Enolase"/>
    <property type="match status" value="1"/>
</dbReference>
<dbReference type="AlphaFoldDB" id="A0A0D6MKJ6"/>
<sequence length="367" mass="39330">MTALKASLRRAALHYEGGMSVHTASSGKVDALDALYLVLDDGDVRGIGEVRLNIAYLTGLSPDAVIQGAAEFLNSTPLPADGAALQAFLEHWPDTIPSSVRMMVDTAIHDLLARREGKSVSRLLGADHPVTYRTNQTLFFSDEPTFRRRSEAYVARGFRDLKIRIGQDLDADIARFRWLRDRFHGDIRLAADANGAWTSAEATEALQQLAAFDLDYVEQPLPAGNWDALAALAEISPIPIMLDESLATPADCRTLAGLGAPLMAHLKLVKLGGLLPLFRAANMLKSAGIPLMIGQMNEGTVATAAALHAASALQPRFAELYGADGLNDDPATGLAYENGSVSLVEPHARGLGLTFDTGRTALLMETC</sequence>
<accession>A0A0D6MKJ6</accession>
<dbReference type="PROSITE" id="PS00909">
    <property type="entry name" value="MR_MLE_2"/>
    <property type="match status" value="1"/>
</dbReference>
<dbReference type="PANTHER" id="PTHR48073">
    <property type="entry name" value="O-SUCCINYLBENZOATE SYNTHASE-RELATED"/>
    <property type="match status" value="1"/>
</dbReference>
<dbReference type="InterPro" id="IPR013342">
    <property type="entry name" value="Mandelate_racemase_C"/>
</dbReference>
<dbReference type="GO" id="GO:0016853">
    <property type="term" value="F:isomerase activity"/>
    <property type="evidence" value="ECO:0007669"/>
    <property type="project" value="UniProtKB-KW"/>
</dbReference>
<reference evidence="3 4" key="1">
    <citation type="submission" date="2012-10" db="EMBL/GenBank/DDBJ databases">
        <title>Genome sequencing of Tanticharoenia sakaeratensis NBRC 103193.</title>
        <authorList>
            <person name="Azuma Y."/>
            <person name="Hadano H."/>
            <person name="Hirakawa H."/>
            <person name="Matsushita K."/>
        </authorList>
    </citation>
    <scope>NUCLEOTIDE SEQUENCE [LARGE SCALE GENOMIC DNA]</scope>
    <source>
        <strain evidence="3 4">NBRC 103193</strain>
    </source>
</reference>
<gene>
    <name evidence="3" type="ORF">Tasa_013_009</name>
</gene>
<dbReference type="GO" id="GO:0009063">
    <property type="term" value="P:amino acid catabolic process"/>
    <property type="evidence" value="ECO:0007669"/>
    <property type="project" value="InterPro"/>
</dbReference>
<dbReference type="InterPro" id="IPR029065">
    <property type="entry name" value="Enolase_C-like"/>
</dbReference>
<protein>
    <submittedName>
        <fullName evidence="3">Chloromuconate cycloisomerase</fullName>
    </submittedName>
</protein>
<dbReference type="Proteomes" id="UP000032679">
    <property type="component" value="Unassembled WGS sequence"/>
</dbReference>
<evidence type="ECO:0000259" key="2">
    <source>
        <dbReference type="SMART" id="SM00922"/>
    </source>
</evidence>
<evidence type="ECO:0000256" key="1">
    <source>
        <dbReference type="ARBA" id="ARBA00022723"/>
    </source>
</evidence>
<dbReference type="InterPro" id="IPR029017">
    <property type="entry name" value="Enolase-like_N"/>
</dbReference>
<keyword evidence="1" id="KW-0479">Metal-binding</keyword>
<keyword evidence="4" id="KW-1185">Reference proteome</keyword>
<dbReference type="EMBL" id="BALE01000013">
    <property type="protein sequence ID" value="GAN53970.1"/>
    <property type="molecule type" value="Genomic_DNA"/>
</dbReference>
<comment type="caution">
    <text evidence="3">The sequence shown here is derived from an EMBL/GenBank/DDBJ whole genome shotgun (WGS) entry which is preliminary data.</text>
</comment>
<evidence type="ECO:0000313" key="4">
    <source>
        <dbReference type="Proteomes" id="UP000032679"/>
    </source>
</evidence>
<dbReference type="Pfam" id="PF13378">
    <property type="entry name" value="MR_MLE_C"/>
    <property type="match status" value="1"/>
</dbReference>
<name>A0A0D6MKJ6_9PROT</name>
<dbReference type="STRING" id="1231623.Tasa_013_009"/>
<keyword evidence="3" id="KW-0413">Isomerase</keyword>
<evidence type="ECO:0000313" key="3">
    <source>
        <dbReference type="EMBL" id="GAN53970.1"/>
    </source>
</evidence>
<dbReference type="Gene3D" id="3.30.390.10">
    <property type="entry name" value="Enolase-like, N-terminal domain"/>
    <property type="match status" value="1"/>
</dbReference>
<dbReference type="SUPFAM" id="SSF51604">
    <property type="entry name" value="Enolase C-terminal domain-like"/>
    <property type="match status" value="1"/>
</dbReference>
<dbReference type="InterPro" id="IPR018110">
    <property type="entry name" value="Mandel_Rmase/mucon_lact_enz_CS"/>
</dbReference>
<organism evidence="3 4">
    <name type="scientific">Tanticharoenia sakaeratensis NBRC 103193</name>
    <dbReference type="NCBI Taxonomy" id="1231623"/>
    <lineage>
        <taxon>Bacteria</taxon>
        <taxon>Pseudomonadati</taxon>
        <taxon>Pseudomonadota</taxon>
        <taxon>Alphaproteobacteria</taxon>
        <taxon>Acetobacterales</taxon>
        <taxon>Acetobacteraceae</taxon>
        <taxon>Tanticharoenia</taxon>
    </lineage>
</organism>
<dbReference type="Gene3D" id="3.20.20.120">
    <property type="entry name" value="Enolase-like C-terminal domain"/>
    <property type="match status" value="1"/>
</dbReference>
<dbReference type="InterPro" id="IPR036849">
    <property type="entry name" value="Enolase-like_C_sf"/>
</dbReference>